<evidence type="ECO:0000313" key="7">
    <source>
        <dbReference type="Proteomes" id="UP001168620"/>
    </source>
</evidence>
<evidence type="ECO:0000259" key="5">
    <source>
        <dbReference type="Pfam" id="PF13458"/>
    </source>
</evidence>
<protein>
    <submittedName>
        <fullName evidence="6">ABC transporter substrate-binding protein</fullName>
    </submittedName>
</protein>
<evidence type="ECO:0000256" key="4">
    <source>
        <dbReference type="SAM" id="SignalP"/>
    </source>
</evidence>
<keyword evidence="7" id="KW-1185">Reference proteome</keyword>
<accession>A0ABT8FJ19</accession>
<keyword evidence="2 4" id="KW-0732">Signal</keyword>
<reference evidence="6" key="1">
    <citation type="submission" date="2023-06" db="EMBL/GenBank/DDBJ databases">
        <title>Draft genome sequence of Nocardioides sp. SOB77.</title>
        <authorList>
            <person name="Zhang G."/>
        </authorList>
    </citation>
    <scope>NUCLEOTIDE SEQUENCE</scope>
    <source>
        <strain evidence="6">SOB77</strain>
    </source>
</reference>
<feature type="chain" id="PRO_5045408737" evidence="4">
    <location>
        <begin position="37"/>
        <end position="511"/>
    </location>
</feature>
<name>A0ABT8FJ19_9ACTN</name>
<dbReference type="Proteomes" id="UP001168620">
    <property type="component" value="Unassembled WGS sequence"/>
</dbReference>
<organism evidence="6 7">
    <name type="scientific">Nocardioides oceani</name>
    <dbReference type="NCBI Taxonomy" id="3058369"/>
    <lineage>
        <taxon>Bacteria</taxon>
        <taxon>Bacillati</taxon>
        <taxon>Actinomycetota</taxon>
        <taxon>Actinomycetes</taxon>
        <taxon>Propionibacteriales</taxon>
        <taxon>Nocardioidaceae</taxon>
        <taxon>Nocardioides</taxon>
    </lineage>
</organism>
<dbReference type="RefSeq" id="WP_300953691.1">
    <property type="nucleotide sequence ID" value="NZ_JAUHJQ010000007.1"/>
</dbReference>
<gene>
    <name evidence="6" type="ORF">QWY28_16680</name>
</gene>
<feature type="domain" description="Leucine-binding protein" evidence="5">
    <location>
        <begin position="146"/>
        <end position="463"/>
    </location>
</feature>
<sequence>MTTSLRTRPRVPHLPRRRPARRVAVLVAVVAAASLAACGSRMDPDTVVGMSAGTGAGAGVPGAEGGLVGGTGGDAGSVPGTVGGGDLGGGAGSSTGGTGGAGTGSTGGGDAPAAGAQGGGENAADGGVEAGSCDGFENQTGVTDDTITIANVSDISGPVPGIFESAQQATQAYAAYFNSAGDVCGRSLKVLDLDSRADAGADQQAYARACEEAFAAVGSMSAFDSGGARTAQDCGLPDIRSYSVNGDRTACTTCFAAYAVQPNLVPNAMPQFWAKKAPEAVKSVAMFYVNAGAAPANAANFRAAWEKNGWDVKVFEAIDTAEFNYAPYVQQAKDAGAQLVNYTGPYQFTVRLQQAMKQQGYEPEVFLQDATVHDQRYVDEAGADGDGTYVYSQTPLFDDYSVAEMKLYRSWLQQVDPGAQPNTYGVFAWSAARLFVEQAVALGGKLTRASLVERMGGVKDWTGNGIHVPQQVGAETTANCASIIQLSNGTWKKVSPGEYLCGSMTNTGLGG</sequence>
<feature type="region of interest" description="Disordered" evidence="3">
    <location>
        <begin position="68"/>
        <end position="139"/>
    </location>
</feature>
<evidence type="ECO:0000256" key="1">
    <source>
        <dbReference type="ARBA" id="ARBA00010062"/>
    </source>
</evidence>
<dbReference type="PANTHER" id="PTHR47235:SF1">
    <property type="entry name" value="BLR6548 PROTEIN"/>
    <property type="match status" value="1"/>
</dbReference>
<dbReference type="PANTHER" id="PTHR47235">
    <property type="entry name" value="BLR6548 PROTEIN"/>
    <property type="match status" value="1"/>
</dbReference>
<feature type="compositionally biased region" description="Gly residues" evidence="3">
    <location>
        <begin position="68"/>
        <end position="121"/>
    </location>
</feature>
<dbReference type="Pfam" id="PF13458">
    <property type="entry name" value="Peripla_BP_6"/>
    <property type="match status" value="1"/>
</dbReference>
<dbReference type="EMBL" id="JAUHJQ010000007">
    <property type="protein sequence ID" value="MDN4174599.1"/>
    <property type="molecule type" value="Genomic_DNA"/>
</dbReference>
<evidence type="ECO:0000256" key="2">
    <source>
        <dbReference type="ARBA" id="ARBA00022729"/>
    </source>
</evidence>
<evidence type="ECO:0000256" key="3">
    <source>
        <dbReference type="SAM" id="MobiDB-lite"/>
    </source>
</evidence>
<dbReference type="Gene3D" id="3.40.50.2300">
    <property type="match status" value="2"/>
</dbReference>
<comment type="similarity">
    <text evidence="1">Belongs to the leucine-binding protein family.</text>
</comment>
<dbReference type="InterPro" id="IPR028081">
    <property type="entry name" value="Leu-bd"/>
</dbReference>
<feature type="signal peptide" evidence="4">
    <location>
        <begin position="1"/>
        <end position="36"/>
    </location>
</feature>
<comment type="caution">
    <text evidence="6">The sequence shown here is derived from an EMBL/GenBank/DDBJ whole genome shotgun (WGS) entry which is preliminary data.</text>
</comment>
<feature type="compositionally biased region" description="Low complexity" evidence="3">
    <location>
        <begin position="122"/>
        <end position="131"/>
    </location>
</feature>
<dbReference type="SUPFAM" id="SSF53822">
    <property type="entry name" value="Periplasmic binding protein-like I"/>
    <property type="match status" value="1"/>
</dbReference>
<proteinExistence type="inferred from homology"/>
<dbReference type="InterPro" id="IPR028082">
    <property type="entry name" value="Peripla_BP_I"/>
</dbReference>
<evidence type="ECO:0000313" key="6">
    <source>
        <dbReference type="EMBL" id="MDN4174599.1"/>
    </source>
</evidence>